<dbReference type="Pfam" id="PF00026">
    <property type="entry name" value="Asp"/>
    <property type="match status" value="1"/>
</dbReference>
<dbReference type="RefSeq" id="WP_237890226.1">
    <property type="nucleotide sequence ID" value="NZ_JAKLTY010000007.1"/>
</dbReference>
<reference evidence="8" key="1">
    <citation type="submission" date="2022-01" db="EMBL/GenBank/DDBJ databases">
        <title>Genome sequnece data of strain Bradyrhizobium sp. nov.</title>
        <authorList>
            <person name="Zhang J."/>
        </authorList>
    </citation>
    <scope>NUCLEOTIDE SEQUENCE</scope>
    <source>
        <strain evidence="8">WYCCWR 13023</strain>
    </source>
</reference>
<evidence type="ECO:0000313" key="8">
    <source>
        <dbReference type="EMBL" id="MCG2627414.1"/>
    </source>
</evidence>
<dbReference type="EMBL" id="JAKLTY010000007">
    <property type="protein sequence ID" value="MCG2627414.1"/>
    <property type="molecule type" value="Genomic_DNA"/>
</dbReference>
<accession>A0A9X1RB15</accession>
<dbReference type="CDD" id="cd05471">
    <property type="entry name" value="pepsin_like"/>
    <property type="match status" value="1"/>
</dbReference>
<keyword evidence="5" id="KW-0378">Hydrolase</keyword>
<comment type="caution">
    <text evidence="8">The sequence shown here is derived from an EMBL/GenBank/DDBJ whole genome shotgun (WGS) entry which is preliminary data.</text>
</comment>
<feature type="domain" description="Peptidase A1" evidence="7">
    <location>
        <begin position="52"/>
        <end position="404"/>
    </location>
</feature>
<comment type="similarity">
    <text evidence="1">Belongs to the peptidase A1 family.</text>
</comment>
<proteinExistence type="inferred from homology"/>
<dbReference type="Proteomes" id="UP001139054">
    <property type="component" value="Unassembled WGS sequence"/>
</dbReference>
<dbReference type="InterPro" id="IPR001461">
    <property type="entry name" value="Aspartic_peptidase_A1"/>
</dbReference>
<dbReference type="GO" id="GO:0004190">
    <property type="term" value="F:aspartic-type endopeptidase activity"/>
    <property type="evidence" value="ECO:0007669"/>
    <property type="project" value="UniProtKB-KW"/>
</dbReference>
<dbReference type="AlphaFoldDB" id="A0A9X1RB15"/>
<dbReference type="PANTHER" id="PTHR47965:SF12">
    <property type="entry name" value="ASPARTIC PROTEINASE 3-RELATED"/>
    <property type="match status" value="1"/>
</dbReference>
<evidence type="ECO:0000256" key="5">
    <source>
        <dbReference type="ARBA" id="ARBA00022801"/>
    </source>
</evidence>
<dbReference type="GO" id="GO:0006508">
    <property type="term" value="P:proteolysis"/>
    <property type="evidence" value="ECO:0007669"/>
    <property type="project" value="UniProtKB-KW"/>
</dbReference>
<evidence type="ECO:0000256" key="2">
    <source>
        <dbReference type="ARBA" id="ARBA00022670"/>
    </source>
</evidence>
<gene>
    <name evidence="8" type="ORF">L6654_12330</name>
</gene>
<organism evidence="8 9">
    <name type="scientific">Bradyrhizobium zhengyangense</name>
    <dbReference type="NCBI Taxonomy" id="2911009"/>
    <lineage>
        <taxon>Bacteria</taxon>
        <taxon>Pseudomonadati</taxon>
        <taxon>Pseudomonadota</taxon>
        <taxon>Alphaproteobacteria</taxon>
        <taxon>Hyphomicrobiales</taxon>
        <taxon>Nitrobacteraceae</taxon>
        <taxon>Bradyrhizobium</taxon>
    </lineage>
</organism>
<dbReference type="SUPFAM" id="SSF50630">
    <property type="entry name" value="Acid proteases"/>
    <property type="match status" value="1"/>
</dbReference>
<dbReference type="InterPro" id="IPR021109">
    <property type="entry name" value="Peptidase_aspartic_dom_sf"/>
</dbReference>
<name>A0A9X1RB15_9BRAD</name>
<evidence type="ECO:0000259" key="7">
    <source>
        <dbReference type="PROSITE" id="PS51767"/>
    </source>
</evidence>
<dbReference type="InterPro" id="IPR034164">
    <property type="entry name" value="Pepsin-like_dom"/>
</dbReference>
<keyword evidence="2" id="KW-0645">Protease</keyword>
<dbReference type="PRINTS" id="PR00792">
    <property type="entry name" value="PEPSIN"/>
</dbReference>
<dbReference type="Gene3D" id="2.40.70.10">
    <property type="entry name" value="Acid Proteases"/>
    <property type="match status" value="2"/>
</dbReference>
<evidence type="ECO:0000256" key="6">
    <source>
        <dbReference type="ARBA" id="ARBA00023145"/>
    </source>
</evidence>
<keyword evidence="3" id="KW-0732">Signal</keyword>
<protein>
    <submittedName>
        <fullName evidence="8">A1 family peptidase</fullName>
    </submittedName>
</protein>
<evidence type="ECO:0000256" key="4">
    <source>
        <dbReference type="ARBA" id="ARBA00022750"/>
    </source>
</evidence>
<evidence type="ECO:0000313" key="9">
    <source>
        <dbReference type="Proteomes" id="UP001139054"/>
    </source>
</evidence>
<dbReference type="PANTHER" id="PTHR47965">
    <property type="entry name" value="ASPARTYL PROTEASE-RELATED"/>
    <property type="match status" value="1"/>
</dbReference>
<dbReference type="InterPro" id="IPR033121">
    <property type="entry name" value="PEPTIDASE_A1"/>
</dbReference>
<dbReference type="PROSITE" id="PS51767">
    <property type="entry name" value="PEPTIDASE_A1"/>
    <property type="match status" value="1"/>
</dbReference>
<evidence type="ECO:0000256" key="3">
    <source>
        <dbReference type="ARBA" id="ARBA00022729"/>
    </source>
</evidence>
<sequence length="411" mass="44502">MAKATTTAYLPKALVAPQLTHPIFSAAAALGGKISATTVRMPITNVLNDGDYSGKIYVGAKKVEIDVLLDTGSSTLAVDGHFYDPTKDSAAKLTKIGQEVSYQDRSRWVGGIVQTDITVNSAHPLVLPKVHTAVAYHATEEMFGKSHGGILGLAYTRLNDAYTMPGKTIPPHYTYNEIQKGHRTYIEPYFSQLEAAGLVANKFAFYTLRSMVNKTTAKPESDPINNGFLILGGGEEQTDLYEGAFQLARVVHDTFYNVNLKSVTVGKTAPVQVTPPTKASHDPSNAIVDSGTNGIYLDRPVFKEVLARFRSLGLDDEIHAGYLPMSKLKLADWPVLTFVLEGALGSDVTLEVAPQTYWQTNAPKAGHASLVFYTGDGPSILGLPLMNNYFTVFDRSVNKGLGVVSFARIKP</sequence>
<keyword evidence="4" id="KW-0064">Aspartyl protease</keyword>
<evidence type="ECO:0000256" key="1">
    <source>
        <dbReference type="ARBA" id="ARBA00007447"/>
    </source>
</evidence>
<keyword evidence="6" id="KW-0865">Zymogen</keyword>